<protein>
    <recommendedName>
        <fullName evidence="4">Lipoprotein</fullName>
    </recommendedName>
</protein>
<dbReference type="RefSeq" id="WP_089650860.1">
    <property type="nucleotide sequence ID" value="NZ_FNIZ01000002.1"/>
</dbReference>
<name>A0A1H0FPR8_HALAD</name>
<evidence type="ECO:0008006" key="4">
    <source>
        <dbReference type="Google" id="ProtNLM"/>
    </source>
</evidence>
<feature type="signal peptide" evidence="1">
    <location>
        <begin position="1"/>
        <end position="19"/>
    </location>
</feature>
<keyword evidence="1" id="KW-0732">Signal</keyword>
<evidence type="ECO:0000313" key="3">
    <source>
        <dbReference type="Proteomes" id="UP000198860"/>
    </source>
</evidence>
<proteinExistence type="predicted"/>
<organism evidence="2 3">
    <name type="scientific">Halobacillus aidingensis</name>
    <dbReference type="NCBI Taxonomy" id="240303"/>
    <lineage>
        <taxon>Bacteria</taxon>
        <taxon>Bacillati</taxon>
        <taxon>Bacillota</taxon>
        <taxon>Bacilli</taxon>
        <taxon>Bacillales</taxon>
        <taxon>Bacillaceae</taxon>
        <taxon>Halobacillus</taxon>
    </lineage>
</organism>
<dbReference type="STRING" id="240303.SAMN05421677_10275"/>
<dbReference type="AlphaFoldDB" id="A0A1H0FPR8"/>
<sequence length="203" mass="22250">MKKVFILVVLFILSGCAVAGGTDPSIKANPESDYEKTYKDLGIGQIHDFEFTLPKAGERWVRVWVEGYHDGKKIEEPLVEISYGKNPDQTEKGQMGIGIIRDGGDGALLHLYAPGVSLMPRESPLPLNDPGISTWEYAIGEEGIKLALGEEVLLGAYRQSSSGTMEAFDLQNAAQVKRMIKQDTTVLLLKIKVGNDQEQQGNT</sequence>
<dbReference type="PROSITE" id="PS51257">
    <property type="entry name" value="PROKAR_LIPOPROTEIN"/>
    <property type="match status" value="1"/>
</dbReference>
<dbReference type="OrthoDB" id="2716638at2"/>
<reference evidence="3" key="1">
    <citation type="submission" date="2016-10" db="EMBL/GenBank/DDBJ databases">
        <authorList>
            <person name="Varghese N."/>
            <person name="Submissions S."/>
        </authorList>
    </citation>
    <scope>NUCLEOTIDE SEQUENCE [LARGE SCALE GENOMIC DNA]</scope>
    <source>
        <strain evidence="3">CGMCC 1.3703</strain>
    </source>
</reference>
<keyword evidence="3" id="KW-1185">Reference proteome</keyword>
<dbReference type="EMBL" id="FNIZ01000002">
    <property type="protein sequence ID" value="SDN96688.1"/>
    <property type="molecule type" value="Genomic_DNA"/>
</dbReference>
<accession>A0A1H0FPR8</accession>
<evidence type="ECO:0000256" key="1">
    <source>
        <dbReference type="SAM" id="SignalP"/>
    </source>
</evidence>
<dbReference type="Proteomes" id="UP000198860">
    <property type="component" value="Unassembled WGS sequence"/>
</dbReference>
<evidence type="ECO:0000313" key="2">
    <source>
        <dbReference type="EMBL" id="SDN96688.1"/>
    </source>
</evidence>
<gene>
    <name evidence="2" type="ORF">SAMN05421677_10275</name>
</gene>
<feature type="chain" id="PRO_5038741590" description="Lipoprotein" evidence="1">
    <location>
        <begin position="20"/>
        <end position="203"/>
    </location>
</feature>